<sequence>MICTPHCYALWADTHSQKRCSTDSSERRGHTGQLTSTDASNRPRQWLTAIVRCHTSQRSPASLLVRSFVHTDRHFKRKSLGRIPCHFLVTGLFTTIRLRSISLPILEVYSVKGTSCPPAFHTNRPESQSRESVRP</sequence>
<accession>A0A8T0IV83</accession>
<feature type="compositionally biased region" description="Basic and acidic residues" evidence="1">
    <location>
        <begin position="20"/>
        <end position="29"/>
    </location>
</feature>
<gene>
    <name evidence="2" type="ORF">KC19_2G136400</name>
</gene>
<keyword evidence="3" id="KW-1185">Reference proteome</keyword>
<proteinExistence type="predicted"/>
<protein>
    <submittedName>
        <fullName evidence="2">Uncharacterized protein</fullName>
    </submittedName>
</protein>
<reference evidence="2" key="1">
    <citation type="submission" date="2020-06" db="EMBL/GenBank/DDBJ databases">
        <title>WGS assembly of Ceratodon purpureus strain R40.</title>
        <authorList>
            <person name="Carey S.B."/>
            <person name="Jenkins J."/>
            <person name="Shu S."/>
            <person name="Lovell J.T."/>
            <person name="Sreedasyam A."/>
            <person name="Maumus F."/>
            <person name="Tiley G.P."/>
            <person name="Fernandez-Pozo N."/>
            <person name="Barry K."/>
            <person name="Chen C."/>
            <person name="Wang M."/>
            <person name="Lipzen A."/>
            <person name="Daum C."/>
            <person name="Saski C.A."/>
            <person name="Payton A.C."/>
            <person name="Mcbreen J.C."/>
            <person name="Conrad R.E."/>
            <person name="Kollar L.M."/>
            <person name="Olsson S."/>
            <person name="Huttunen S."/>
            <person name="Landis J.B."/>
            <person name="Wickett N.J."/>
            <person name="Johnson M.G."/>
            <person name="Rensing S.A."/>
            <person name="Grimwood J."/>
            <person name="Schmutz J."/>
            <person name="Mcdaniel S.F."/>
        </authorList>
    </citation>
    <scope>NUCLEOTIDE SEQUENCE</scope>
    <source>
        <strain evidence="2">R40</strain>
    </source>
</reference>
<dbReference type="EMBL" id="CM026422">
    <property type="protein sequence ID" value="KAG0587042.1"/>
    <property type="molecule type" value="Genomic_DNA"/>
</dbReference>
<name>A0A8T0IV83_CERPU</name>
<comment type="caution">
    <text evidence="2">The sequence shown here is derived from an EMBL/GenBank/DDBJ whole genome shotgun (WGS) entry which is preliminary data.</text>
</comment>
<feature type="region of interest" description="Disordered" evidence="1">
    <location>
        <begin position="20"/>
        <end position="40"/>
    </location>
</feature>
<organism evidence="2 3">
    <name type="scientific">Ceratodon purpureus</name>
    <name type="common">Fire moss</name>
    <name type="synonym">Dicranum purpureum</name>
    <dbReference type="NCBI Taxonomy" id="3225"/>
    <lineage>
        <taxon>Eukaryota</taxon>
        <taxon>Viridiplantae</taxon>
        <taxon>Streptophyta</taxon>
        <taxon>Embryophyta</taxon>
        <taxon>Bryophyta</taxon>
        <taxon>Bryophytina</taxon>
        <taxon>Bryopsida</taxon>
        <taxon>Dicranidae</taxon>
        <taxon>Pseudoditrichales</taxon>
        <taxon>Ditrichaceae</taxon>
        <taxon>Ceratodon</taxon>
    </lineage>
</organism>
<evidence type="ECO:0000313" key="2">
    <source>
        <dbReference type="EMBL" id="KAG0587042.1"/>
    </source>
</evidence>
<dbReference type="AlphaFoldDB" id="A0A8T0IV83"/>
<evidence type="ECO:0000256" key="1">
    <source>
        <dbReference type="SAM" id="MobiDB-lite"/>
    </source>
</evidence>
<dbReference type="Proteomes" id="UP000822688">
    <property type="component" value="Chromosome 2"/>
</dbReference>
<evidence type="ECO:0000313" key="3">
    <source>
        <dbReference type="Proteomes" id="UP000822688"/>
    </source>
</evidence>